<feature type="transmembrane region" description="Helical" evidence="1">
    <location>
        <begin position="284"/>
        <end position="303"/>
    </location>
</feature>
<gene>
    <name evidence="2" type="ORF">MAMT_01523</name>
</gene>
<keyword evidence="1" id="KW-1133">Transmembrane helix</keyword>
<feature type="transmembrane region" description="Helical" evidence="1">
    <location>
        <begin position="118"/>
        <end position="135"/>
    </location>
</feature>
<keyword evidence="1" id="KW-0472">Membrane</keyword>
<keyword evidence="3" id="KW-1185">Reference proteome</keyword>
<feature type="transmembrane region" description="Helical" evidence="1">
    <location>
        <begin position="309"/>
        <end position="330"/>
    </location>
</feature>
<evidence type="ECO:0000313" key="3">
    <source>
        <dbReference type="Proteomes" id="UP000334923"/>
    </source>
</evidence>
<feature type="transmembrane region" description="Helical" evidence="1">
    <location>
        <begin position="378"/>
        <end position="397"/>
    </location>
</feature>
<feature type="transmembrane region" description="Helical" evidence="1">
    <location>
        <begin position="337"/>
        <end position="358"/>
    </location>
</feature>
<accession>A0A5E6MFA1</accession>
<dbReference type="Proteomes" id="UP000334923">
    <property type="component" value="Unassembled WGS sequence"/>
</dbReference>
<feature type="transmembrane region" description="Helical" evidence="1">
    <location>
        <begin position="94"/>
        <end position="112"/>
    </location>
</feature>
<evidence type="ECO:0000256" key="1">
    <source>
        <dbReference type="SAM" id="Phobius"/>
    </source>
</evidence>
<feature type="transmembrane region" description="Helical" evidence="1">
    <location>
        <begin position="186"/>
        <end position="207"/>
    </location>
</feature>
<sequence>MNTDVTPELSGPLPPSAFLRLCVREPYRILFPLGTVFGFLGVAVWPLAALGWAPSPPAQSHPRLMIEGFVGSFLIGFLGTSLPRLLEIKPLSGNLLLLVSVSLLTGSVLQLLGGQWAGDLLFAFSLLLPLTFFALRFRAWKASAPPSFILVVLGVLGAVAGAFLQAEKTAGMRMSPLVQQFSALLLFQGLPLLPLLGLSAFFLPRLYRGESEKAQPTADHSSGERIRSALLATAAGLLILTSFLLEAGGSRLLGGLLRAATAFGYLALTLPLSPELLGRGTVAAASRLALGLSLLGLLLASFLSPAGSLHLFFLGGVGLMILAVGARVVYGLSGRSFLLQFRFIPFEFAIGGLMAALLTRIAADQIPSWRSPLLSVSALFWMAALALWTFAVLPFVLCPDAEPEGESEGNPEA</sequence>
<dbReference type="EMBL" id="CABFVA020000079">
    <property type="protein sequence ID" value="VVM07046.1"/>
    <property type="molecule type" value="Genomic_DNA"/>
</dbReference>
<keyword evidence="1" id="KW-0812">Transmembrane</keyword>
<evidence type="ECO:0000313" key="2">
    <source>
        <dbReference type="EMBL" id="VVM07046.1"/>
    </source>
</evidence>
<protein>
    <recommendedName>
        <fullName evidence="4">NnrS family protein</fullName>
    </recommendedName>
</protein>
<evidence type="ECO:0008006" key="4">
    <source>
        <dbReference type="Google" id="ProtNLM"/>
    </source>
</evidence>
<dbReference type="Pfam" id="PF05940">
    <property type="entry name" value="NnrS"/>
    <property type="match status" value="1"/>
</dbReference>
<name>A0A5E6MFA1_9BACT</name>
<reference evidence="2 3" key="1">
    <citation type="submission" date="2019-09" db="EMBL/GenBank/DDBJ databases">
        <authorList>
            <person name="Cremers G."/>
        </authorList>
    </citation>
    <scope>NUCLEOTIDE SEQUENCE [LARGE SCALE GENOMIC DNA]</scope>
    <source>
        <strain evidence="2">4A</strain>
    </source>
</reference>
<organism evidence="2 3">
    <name type="scientific">Methylacidimicrobium tartarophylax</name>
    <dbReference type="NCBI Taxonomy" id="1041768"/>
    <lineage>
        <taxon>Bacteria</taxon>
        <taxon>Pseudomonadati</taxon>
        <taxon>Verrucomicrobiota</taxon>
        <taxon>Methylacidimicrobium</taxon>
    </lineage>
</organism>
<feature type="transmembrane region" description="Helical" evidence="1">
    <location>
        <begin position="64"/>
        <end position="82"/>
    </location>
</feature>
<feature type="transmembrane region" description="Helical" evidence="1">
    <location>
        <begin position="147"/>
        <end position="166"/>
    </location>
</feature>
<dbReference type="RefSeq" id="WP_142660354.1">
    <property type="nucleotide sequence ID" value="NZ_CABFVA020000079.1"/>
</dbReference>
<feature type="transmembrane region" description="Helical" evidence="1">
    <location>
        <begin position="29"/>
        <end position="52"/>
    </location>
</feature>
<dbReference type="AlphaFoldDB" id="A0A5E6MFA1"/>
<proteinExistence type="predicted"/>
<dbReference type="OrthoDB" id="191150at2"/>
<dbReference type="InterPro" id="IPR010266">
    <property type="entry name" value="NnrS"/>
</dbReference>
<feature type="transmembrane region" description="Helical" evidence="1">
    <location>
        <begin position="228"/>
        <end position="245"/>
    </location>
</feature>